<keyword evidence="1" id="KW-0472">Membrane</keyword>
<reference evidence="2 3" key="1">
    <citation type="submission" date="2016-10" db="EMBL/GenBank/DDBJ databases">
        <title>Actinomyces aegypiusis sp. nov., isolated from the Aegypius monachus in Qinghai Tibet Plateau China.</title>
        <authorList>
            <person name="Wang Y."/>
        </authorList>
    </citation>
    <scope>NUCLEOTIDE SEQUENCE [LARGE SCALE GENOMIC DNA]</scope>
    <source>
        <strain evidence="2 3">VUL4_3</strain>
    </source>
</reference>
<organism evidence="2 3">
    <name type="scientific">Boudabousia tangfeifanii</name>
    <dbReference type="NCBI Taxonomy" id="1912795"/>
    <lineage>
        <taxon>Bacteria</taxon>
        <taxon>Bacillati</taxon>
        <taxon>Actinomycetota</taxon>
        <taxon>Actinomycetes</taxon>
        <taxon>Actinomycetales</taxon>
        <taxon>Actinomycetaceae</taxon>
        <taxon>Boudabousia</taxon>
    </lineage>
</organism>
<evidence type="ECO:0000256" key="1">
    <source>
        <dbReference type="SAM" id="Phobius"/>
    </source>
</evidence>
<dbReference type="OrthoDB" id="9912842at2"/>
<evidence type="ECO:0000313" key="3">
    <source>
        <dbReference type="Proteomes" id="UP000176288"/>
    </source>
</evidence>
<feature type="transmembrane region" description="Helical" evidence="1">
    <location>
        <begin position="69"/>
        <end position="89"/>
    </location>
</feature>
<keyword evidence="1" id="KW-1133">Transmembrane helix</keyword>
<protein>
    <submittedName>
        <fullName evidence="2">Uncharacterized protein</fullName>
    </submittedName>
</protein>
<dbReference type="EMBL" id="CP017812">
    <property type="protein sequence ID" value="AOZ73065.1"/>
    <property type="molecule type" value="Genomic_DNA"/>
</dbReference>
<feature type="transmembrane region" description="Helical" evidence="1">
    <location>
        <begin position="38"/>
        <end position="57"/>
    </location>
</feature>
<accession>A0A1D9MLC5</accession>
<gene>
    <name evidence="2" type="ORF">BK816_06995</name>
</gene>
<keyword evidence="1" id="KW-0812">Transmembrane</keyword>
<sequence length="90" mass="10408">MPERNDLAEKFTYGHATLLGFILWVTQAVTMYLQAAPWYAYVISGAFLLFFAYLWVWIVNRYKPNRANLLTLALVFAVILLGSIVITTWF</sequence>
<dbReference type="AlphaFoldDB" id="A0A1D9MLC5"/>
<keyword evidence="3" id="KW-1185">Reference proteome</keyword>
<feature type="transmembrane region" description="Helical" evidence="1">
    <location>
        <begin position="12"/>
        <end position="32"/>
    </location>
</feature>
<evidence type="ECO:0000313" key="2">
    <source>
        <dbReference type="EMBL" id="AOZ73065.1"/>
    </source>
</evidence>
<dbReference type="RefSeq" id="WP_071164529.1">
    <property type="nucleotide sequence ID" value="NZ_CP017812.1"/>
</dbReference>
<proteinExistence type="predicted"/>
<dbReference type="Proteomes" id="UP000176288">
    <property type="component" value="Chromosome"/>
</dbReference>
<name>A0A1D9MLC5_9ACTO</name>
<dbReference type="KEGG" id="avu:BK816_06995"/>